<dbReference type="PROSITE" id="PS51257">
    <property type="entry name" value="PROKAR_LIPOPROTEIN"/>
    <property type="match status" value="1"/>
</dbReference>
<comment type="similarity">
    <text evidence="16 17">Belongs to the NqrC family.</text>
</comment>
<dbReference type="PANTHER" id="PTHR37838">
    <property type="entry name" value="NA(+)-TRANSLOCATING NADH-QUINONE REDUCTASE SUBUNIT C"/>
    <property type="match status" value="1"/>
</dbReference>
<comment type="subunit">
    <text evidence="16 17">Composed of six subunits; NqrA, NqrB, NqrC, NqrD, NqrE and NqrF.</text>
</comment>
<dbReference type="InterPro" id="IPR010204">
    <property type="entry name" value="NqrC"/>
</dbReference>
<evidence type="ECO:0000256" key="16">
    <source>
        <dbReference type="HAMAP-Rule" id="MF_00427"/>
    </source>
</evidence>
<keyword evidence="7 16" id="KW-0812">Transmembrane</keyword>
<dbReference type="EC" id="7.2.1.1" evidence="16 17"/>
<dbReference type="PANTHER" id="PTHR37838:SF1">
    <property type="entry name" value="NA(+)-TRANSLOCATING NADH-QUINONE REDUCTASE SUBUNIT C"/>
    <property type="match status" value="1"/>
</dbReference>
<name>A0A2U3B914_9VIBR</name>
<keyword evidence="11 16" id="KW-0915">Sodium</keyword>
<evidence type="ECO:0000313" key="20">
    <source>
        <dbReference type="Proteomes" id="UP000245362"/>
    </source>
</evidence>
<evidence type="ECO:0000313" key="19">
    <source>
        <dbReference type="EMBL" id="PWI33278.1"/>
    </source>
</evidence>
<evidence type="ECO:0000256" key="14">
    <source>
        <dbReference type="ARBA" id="ARBA00023136"/>
    </source>
</evidence>
<dbReference type="AlphaFoldDB" id="A0A2U3B914"/>
<dbReference type="GO" id="GO:0005886">
    <property type="term" value="C:plasma membrane"/>
    <property type="evidence" value="ECO:0007669"/>
    <property type="project" value="UniProtKB-SubCell"/>
</dbReference>
<dbReference type="RefSeq" id="WP_109319862.1">
    <property type="nucleotide sequence ID" value="NZ_QFWT01000005.1"/>
</dbReference>
<dbReference type="GO" id="GO:0016655">
    <property type="term" value="F:oxidoreductase activity, acting on NAD(P)H, quinone or similar compound as acceptor"/>
    <property type="evidence" value="ECO:0007669"/>
    <property type="project" value="UniProtKB-UniRule"/>
</dbReference>
<reference evidence="19 20" key="1">
    <citation type="submission" date="2018-05" db="EMBL/GenBank/DDBJ databases">
        <title>Vibrio limimaris sp. nov., isolated from marine sediment.</title>
        <authorList>
            <person name="Li C.-M."/>
        </authorList>
    </citation>
    <scope>NUCLEOTIDE SEQUENCE [LARGE SCALE GENOMIC DNA]</scope>
    <source>
        <strain evidence="19 20">E4404</strain>
    </source>
</reference>
<keyword evidence="12 16" id="KW-0406">Ion transport</keyword>
<organism evidence="19 20">
    <name type="scientific">Vibrio albus</name>
    <dbReference type="NCBI Taxonomy" id="2200953"/>
    <lineage>
        <taxon>Bacteria</taxon>
        <taxon>Pseudomonadati</taxon>
        <taxon>Pseudomonadota</taxon>
        <taxon>Gammaproteobacteria</taxon>
        <taxon>Vibrionales</taxon>
        <taxon>Vibrionaceae</taxon>
        <taxon>Vibrio</taxon>
    </lineage>
</organism>
<keyword evidence="4 16" id="KW-0597">Phosphoprotein</keyword>
<evidence type="ECO:0000256" key="7">
    <source>
        <dbReference type="ARBA" id="ARBA00022692"/>
    </source>
</evidence>
<dbReference type="NCBIfam" id="TIGR01938">
    <property type="entry name" value="nqrC"/>
    <property type="match status" value="1"/>
</dbReference>
<dbReference type="PIRSF" id="PIRSF009437">
    <property type="entry name" value="NQR-1_subunit_C"/>
    <property type="match status" value="1"/>
</dbReference>
<dbReference type="Proteomes" id="UP000245362">
    <property type="component" value="Unassembled WGS sequence"/>
</dbReference>
<keyword evidence="9 16" id="KW-1133">Transmembrane helix</keyword>
<evidence type="ECO:0000256" key="6">
    <source>
        <dbReference type="ARBA" id="ARBA00022643"/>
    </source>
</evidence>
<evidence type="ECO:0000256" key="10">
    <source>
        <dbReference type="ARBA" id="ARBA00023027"/>
    </source>
</evidence>
<evidence type="ECO:0000256" key="8">
    <source>
        <dbReference type="ARBA" id="ARBA00022967"/>
    </source>
</evidence>
<evidence type="ECO:0000256" key="17">
    <source>
        <dbReference type="PIRNR" id="PIRNR009437"/>
    </source>
</evidence>
<evidence type="ECO:0000256" key="2">
    <source>
        <dbReference type="ARBA" id="ARBA00022475"/>
    </source>
</evidence>
<dbReference type="GO" id="GO:0006814">
    <property type="term" value="P:sodium ion transport"/>
    <property type="evidence" value="ECO:0007669"/>
    <property type="project" value="UniProtKB-UniRule"/>
</dbReference>
<comment type="catalytic activity">
    <reaction evidence="16 17">
        <text>a ubiquinone + n Na(+)(in) + NADH + H(+) = a ubiquinol + n Na(+)(out) + NAD(+)</text>
        <dbReference type="Rhea" id="RHEA:47748"/>
        <dbReference type="Rhea" id="RHEA-COMP:9565"/>
        <dbReference type="Rhea" id="RHEA-COMP:9566"/>
        <dbReference type="ChEBI" id="CHEBI:15378"/>
        <dbReference type="ChEBI" id="CHEBI:16389"/>
        <dbReference type="ChEBI" id="CHEBI:17976"/>
        <dbReference type="ChEBI" id="CHEBI:29101"/>
        <dbReference type="ChEBI" id="CHEBI:57540"/>
        <dbReference type="ChEBI" id="CHEBI:57945"/>
        <dbReference type="EC" id="7.2.1.1"/>
    </reaction>
</comment>
<accession>A0A2U3B914</accession>
<evidence type="ECO:0000256" key="13">
    <source>
        <dbReference type="ARBA" id="ARBA00023075"/>
    </source>
</evidence>
<evidence type="ECO:0000256" key="12">
    <source>
        <dbReference type="ARBA" id="ARBA00023065"/>
    </source>
</evidence>
<comment type="caution">
    <text evidence="19">The sequence shown here is derived from an EMBL/GenBank/DDBJ whole genome shotgun (WGS) entry which is preliminary data.</text>
</comment>
<evidence type="ECO:0000256" key="5">
    <source>
        <dbReference type="ARBA" id="ARBA00022630"/>
    </source>
</evidence>
<keyword evidence="14 16" id="KW-0472">Membrane</keyword>
<dbReference type="HAMAP" id="MF_00427">
    <property type="entry name" value="NqrC"/>
    <property type="match status" value="1"/>
</dbReference>
<evidence type="ECO:0000259" key="18">
    <source>
        <dbReference type="SMART" id="SM00900"/>
    </source>
</evidence>
<dbReference type="SMART" id="SM00900">
    <property type="entry name" value="FMN_bind"/>
    <property type="match status" value="1"/>
</dbReference>
<evidence type="ECO:0000256" key="1">
    <source>
        <dbReference type="ARBA" id="ARBA00022448"/>
    </source>
</evidence>
<comment type="function">
    <text evidence="16">NQR complex catalyzes the reduction of ubiquinone-1 to ubiquinol by two successive reactions, coupled with the transport of Na(+) ions from the cytoplasm to the periplasm. NqrA to NqrE are probably involved in the second step, the conversion of ubisemiquinone to ubiquinol.</text>
</comment>
<feature type="modified residue" description="FMN phosphoryl threonine" evidence="16">
    <location>
        <position position="238"/>
    </location>
</feature>
<sequence length="269" mass="29688">MNMLNLKKTGVITAGILALSGCFGSDQPGNNGQVEKLKSSLSQSNAHQPEITRLDKRLVLMETAGLMKKKTSMVKLMEQYVEPRLVDLNSGQFIDDTERLENYDAEVARTDPSLSVSLAEKDDYAGLKRRENIAKVFLIKDEQGRYDRVALPVRAFGKFSLLQGYLALELDNLSISGLGFYQHAETPGLGGKIIDEPEWVQQFIGKQIFSEGKPDFQVVVNHRQVIGDHSVDGISGATLTSHGVQNALNFWCGEQGFGPFLRNLKISVG</sequence>
<keyword evidence="6 16" id="KW-0288">FMN</keyword>
<keyword evidence="5 16" id="KW-0285">Flavoprotein</keyword>
<dbReference type="EMBL" id="QFWT01000005">
    <property type="protein sequence ID" value="PWI33278.1"/>
    <property type="molecule type" value="Genomic_DNA"/>
</dbReference>
<comment type="cofactor">
    <cofactor evidence="16 17">
        <name>FMN</name>
        <dbReference type="ChEBI" id="CHEBI:58210"/>
    </cofactor>
</comment>
<evidence type="ECO:0000256" key="11">
    <source>
        <dbReference type="ARBA" id="ARBA00023053"/>
    </source>
</evidence>
<comment type="subcellular location">
    <subcellularLocation>
        <location evidence="16">Cell membrane</location>
        <topology evidence="16">Single-pass membrane protein</topology>
    </subcellularLocation>
</comment>
<keyword evidence="20" id="KW-1185">Reference proteome</keyword>
<evidence type="ECO:0000256" key="15">
    <source>
        <dbReference type="ARBA" id="ARBA00023201"/>
    </source>
</evidence>
<proteinExistence type="inferred from homology"/>
<keyword evidence="8 16" id="KW-1278">Translocase</keyword>
<keyword evidence="10 16" id="KW-0520">NAD</keyword>
<feature type="domain" description="FMN-binding" evidence="18">
    <location>
        <begin position="157"/>
        <end position="255"/>
    </location>
</feature>
<keyword evidence="2 16" id="KW-1003">Cell membrane</keyword>
<gene>
    <name evidence="16 19" type="primary">nqrC</name>
    <name evidence="19" type="ORF">DI392_10490</name>
</gene>
<dbReference type="InterPro" id="IPR007329">
    <property type="entry name" value="FMN-bd"/>
</dbReference>
<comment type="caution">
    <text evidence="16">Lacks conserved residue(s) required for the propagation of feature annotation.</text>
</comment>
<keyword evidence="15 16" id="KW-0739">Sodium transport</keyword>
<keyword evidence="1 16" id="KW-0813">Transport</keyword>
<evidence type="ECO:0000256" key="9">
    <source>
        <dbReference type="ARBA" id="ARBA00022989"/>
    </source>
</evidence>
<evidence type="ECO:0000256" key="4">
    <source>
        <dbReference type="ARBA" id="ARBA00022553"/>
    </source>
</evidence>
<protein>
    <recommendedName>
        <fullName evidence="16 17">Na(+)-translocating NADH-quinone reductase subunit C</fullName>
        <shortName evidence="16 17">Na(+)-NQR subunit C</shortName>
        <shortName evidence="16 17">Na(+)-translocating NQR subunit C</shortName>
        <ecNumber evidence="16 17">7.2.1.1</ecNumber>
    </recommendedName>
    <alternativeName>
        <fullName evidence="16 17">NQR complex subunit C</fullName>
    </alternativeName>
    <alternativeName>
        <fullName evidence="16 17">NQR-1 subunit C</fullName>
    </alternativeName>
</protein>
<keyword evidence="13 16" id="KW-0830">Ubiquinone</keyword>
<dbReference type="OrthoDB" id="9786835at2"/>
<keyword evidence="3" id="KW-0997">Cell inner membrane</keyword>
<dbReference type="Pfam" id="PF04205">
    <property type="entry name" value="FMN_bind"/>
    <property type="match status" value="1"/>
</dbReference>
<dbReference type="GO" id="GO:0010181">
    <property type="term" value="F:FMN binding"/>
    <property type="evidence" value="ECO:0007669"/>
    <property type="project" value="UniProtKB-UniRule"/>
</dbReference>
<evidence type="ECO:0000256" key="3">
    <source>
        <dbReference type="ARBA" id="ARBA00022519"/>
    </source>
</evidence>